<dbReference type="AlphaFoldDB" id="A0ABD3FFK8"/>
<dbReference type="EMBL" id="JBIMZQ010000023">
    <property type="protein sequence ID" value="KAL3664670.1"/>
    <property type="molecule type" value="Genomic_DNA"/>
</dbReference>
<accession>A0ABD3FFK8</accession>
<proteinExistence type="predicted"/>
<dbReference type="Proteomes" id="UP001632037">
    <property type="component" value="Unassembled WGS sequence"/>
</dbReference>
<comment type="caution">
    <text evidence="2">The sequence shown here is derived from an EMBL/GenBank/DDBJ whole genome shotgun (WGS) entry which is preliminary data.</text>
</comment>
<evidence type="ECO:0000313" key="2">
    <source>
        <dbReference type="EMBL" id="KAL3664670.1"/>
    </source>
</evidence>
<evidence type="ECO:0000259" key="1">
    <source>
        <dbReference type="Pfam" id="PF12904"/>
    </source>
</evidence>
<evidence type="ECO:0000313" key="3">
    <source>
        <dbReference type="Proteomes" id="UP001632037"/>
    </source>
</evidence>
<organism evidence="2 3">
    <name type="scientific">Phytophthora oleae</name>
    <dbReference type="NCBI Taxonomy" id="2107226"/>
    <lineage>
        <taxon>Eukaryota</taxon>
        <taxon>Sar</taxon>
        <taxon>Stramenopiles</taxon>
        <taxon>Oomycota</taxon>
        <taxon>Peronosporomycetes</taxon>
        <taxon>Peronosporales</taxon>
        <taxon>Peronosporaceae</taxon>
        <taxon>Phytophthora</taxon>
    </lineage>
</organism>
<name>A0ABD3FFK8_9STRA</name>
<dbReference type="Pfam" id="PF12904">
    <property type="entry name" value="Collagen_bind_2"/>
    <property type="match status" value="1"/>
</dbReference>
<keyword evidence="3" id="KW-1185">Reference proteome</keyword>
<protein>
    <recommendedName>
        <fullName evidence="1">Putative collagen-binding domain-containing protein</fullName>
    </recommendedName>
</protein>
<dbReference type="InterPro" id="IPR024749">
    <property type="entry name" value="Collagen-bd_put"/>
</dbReference>
<gene>
    <name evidence="2" type="ORF">V7S43_010419</name>
</gene>
<feature type="domain" description="Putative collagen-binding" evidence="1">
    <location>
        <begin position="85"/>
        <end position="163"/>
    </location>
</feature>
<reference evidence="2 3" key="1">
    <citation type="submission" date="2024-09" db="EMBL/GenBank/DDBJ databases">
        <title>Genome sequencing and assembly of Phytophthora oleae, isolate VK10A, causative agent of rot of olive drupes.</title>
        <authorList>
            <person name="Conti Taguali S."/>
            <person name="Riolo M."/>
            <person name="La Spada F."/>
            <person name="Cacciola S.O."/>
            <person name="Dionisio G."/>
        </authorList>
    </citation>
    <scope>NUCLEOTIDE SEQUENCE [LARGE SCALE GENOMIC DNA]</scope>
    <source>
        <strain evidence="2 3">VK10A</strain>
    </source>
</reference>
<dbReference type="PANTHER" id="PTHR37836:SF2">
    <property type="entry name" value="DUF4038 DOMAIN-CONTAINING PROTEIN"/>
    <property type="match status" value="1"/>
</dbReference>
<sequence>MYEPRSDLLRDSDYYEPAVGQNSTGSWRRDLFFEGATQIQYVTKPLQNLSLDELELLEPARQLLSSPNGYTDVAVIAFEKTRFISVLASVNRDRYYVYTGHGDSFGLVVGNGLVRSGSARWLSPRDGQYYGESAIDVGVNVTYVDFTPPSGGNVDNDWLLVLEF</sequence>
<dbReference type="PANTHER" id="PTHR37836">
    <property type="entry name" value="LMO1036 PROTEIN"/>
    <property type="match status" value="1"/>
</dbReference>